<feature type="non-terminal residue" evidence="1">
    <location>
        <position position="1"/>
    </location>
</feature>
<evidence type="ECO:0000313" key="1">
    <source>
        <dbReference type="EMBL" id="TVU19849.1"/>
    </source>
</evidence>
<name>A0A5J9U812_9POAL</name>
<sequence length="296" mass="33473">MGFIGAEPNLRADESNDEETYTERTFYMYSPDPSVRHDDWRRLMSAGWTETAMEADDGAGRHQPPAYLILYRDLLEKGWGWDRLVPYDDDSVKWFEYKDYLETYFQKNEHQIANLCNCKNNGLLIGQGVAAENFLQAAANQCIETENVFLTSCYKYLTVEDIRLCGQIKKHARLIIQSEVVSSVATAGLACVIKEAELMCKSVELECEPSETITLSNEIRRSALNLMLNGGTESQNVAALAAMVGIAKEAKYLCDLLSQEDSDMYVKYYFNFDIRKHTSTVLAMLEKEFGCGSDGN</sequence>
<reference evidence="1 2" key="1">
    <citation type="journal article" date="2019" name="Sci. Rep.">
        <title>A high-quality genome of Eragrostis curvula grass provides insights into Poaceae evolution and supports new strategies to enhance forage quality.</title>
        <authorList>
            <person name="Carballo J."/>
            <person name="Santos B.A.C.M."/>
            <person name="Zappacosta D."/>
            <person name="Garbus I."/>
            <person name="Selva J.P."/>
            <person name="Gallo C.A."/>
            <person name="Diaz A."/>
            <person name="Albertini E."/>
            <person name="Caccamo M."/>
            <person name="Echenique V."/>
        </authorList>
    </citation>
    <scope>NUCLEOTIDE SEQUENCE [LARGE SCALE GENOMIC DNA]</scope>
    <source>
        <strain evidence="2">cv. Victoria</strain>
        <tissue evidence="1">Leaf</tissue>
    </source>
</reference>
<accession>A0A5J9U812</accession>
<dbReference type="AlphaFoldDB" id="A0A5J9U812"/>
<organism evidence="1 2">
    <name type="scientific">Eragrostis curvula</name>
    <name type="common">weeping love grass</name>
    <dbReference type="NCBI Taxonomy" id="38414"/>
    <lineage>
        <taxon>Eukaryota</taxon>
        <taxon>Viridiplantae</taxon>
        <taxon>Streptophyta</taxon>
        <taxon>Embryophyta</taxon>
        <taxon>Tracheophyta</taxon>
        <taxon>Spermatophyta</taxon>
        <taxon>Magnoliopsida</taxon>
        <taxon>Liliopsida</taxon>
        <taxon>Poales</taxon>
        <taxon>Poaceae</taxon>
        <taxon>PACMAD clade</taxon>
        <taxon>Chloridoideae</taxon>
        <taxon>Eragrostideae</taxon>
        <taxon>Eragrostidinae</taxon>
        <taxon>Eragrostis</taxon>
    </lineage>
</organism>
<keyword evidence="2" id="KW-1185">Reference proteome</keyword>
<dbReference type="Proteomes" id="UP000324897">
    <property type="component" value="Chromosome 7"/>
</dbReference>
<dbReference type="Gramene" id="TVU19849">
    <property type="protein sequence ID" value="TVU19849"/>
    <property type="gene ID" value="EJB05_36024"/>
</dbReference>
<dbReference type="OrthoDB" id="696399at2759"/>
<gene>
    <name evidence="1" type="ORF">EJB05_36024</name>
</gene>
<comment type="caution">
    <text evidence="1">The sequence shown here is derived from an EMBL/GenBank/DDBJ whole genome shotgun (WGS) entry which is preliminary data.</text>
</comment>
<proteinExistence type="predicted"/>
<dbReference type="EMBL" id="RWGY01000029">
    <property type="protein sequence ID" value="TVU19849.1"/>
    <property type="molecule type" value="Genomic_DNA"/>
</dbReference>
<evidence type="ECO:0000313" key="2">
    <source>
        <dbReference type="Proteomes" id="UP000324897"/>
    </source>
</evidence>
<protein>
    <submittedName>
        <fullName evidence="1">Uncharacterized protein</fullName>
    </submittedName>
</protein>